<reference evidence="1 2" key="1">
    <citation type="submission" date="2023-05" db="EMBL/GenBank/DDBJ databases">
        <authorList>
            <person name="Zhang X."/>
        </authorList>
    </citation>
    <scope>NUCLEOTIDE SEQUENCE [LARGE SCALE GENOMIC DNA]</scope>
    <source>
        <strain evidence="1 2">DM2B3-1</strain>
    </source>
</reference>
<proteinExistence type="predicted"/>
<gene>
    <name evidence="1" type="ORF">QNI19_29105</name>
</gene>
<dbReference type="Proteomes" id="UP001228581">
    <property type="component" value="Unassembled WGS sequence"/>
</dbReference>
<sequence length="199" mass="23365">MTNKLLLSIFLILYSPKIFSQIYQDIFKSCSQVKSLDTVSLVKRTRKIVVISFVNRVKVMPKNKIDIEIYKHTGKIKPTYVSVWDWKADGLLVDLDSSIVQERKELTGKEMNSFLNLFYKRIAPKDGTLPEQAICYEPHHGIIFYDESDTPFAYFEMCFSCRQAYASKGFYFGEFCYERLKSLNAYFKEWGWKYMLGNP</sequence>
<organism evidence="1 2">
    <name type="scientific">Xanthocytophaga flava</name>
    <dbReference type="NCBI Taxonomy" id="3048013"/>
    <lineage>
        <taxon>Bacteria</taxon>
        <taxon>Pseudomonadati</taxon>
        <taxon>Bacteroidota</taxon>
        <taxon>Cytophagia</taxon>
        <taxon>Cytophagales</taxon>
        <taxon>Rhodocytophagaceae</taxon>
        <taxon>Xanthocytophaga</taxon>
    </lineage>
</organism>
<name>A0ABT7CU54_9BACT</name>
<evidence type="ECO:0000313" key="2">
    <source>
        <dbReference type="Proteomes" id="UP001228581"/>
    </source>
</evidence>
<protein>
    <submittedName>
        <fullName evidence="1">Uncharacterized protein</fullName>
    </submittedName>
</protein>
<evidence type="ECO:0000313" key="1">
    <source>
        <dbReference type="EMBL" id="MDJ1497031.1"/>
    </source>
</evidence>
<dbReference type="RefSeq" id="WP_314002291.1">
    <property type="nucleotide sequence ID" value="NZ_JASJOT010000028.1"/>
</dbReference>
<keyword evidence="2" id="KW-1185">Reference proteome</keyword>
<accession>A0ABT7CU54</accession>
<comment type="caution">
    <text evidence="1">The sequence shown here is derived from an EMBL/GenBank/DDBJ whole genome shotgun (WGS) entry which is preliminary data.</text>
</comment>
<dbReference type="EMBL" id="JASJOT010000028">
    <property type="protein sequence ID" value="MDJ1497031.1"/>
    <property type="molecule type" value="Genomic_DNA"/>
</dbReference>